<sequence>MKLKGKRLRVISALLGAAMMTAVISGCGGQKSASDANTIKIGANFELTGNAANYGSAALDGLRLAVKEVNDAGGINGKTVELEEVDCKSEASEAANATTKLVTDKVSAIVGPATTGDVLASSPIVTDSKVPLIAPAATSPKVTVDDSGKVNPFIFRSCFIDPQQGDVMATFATKTLKVKTAAIYVDSSTDYSKSLGKVFKEKFEAAGGQVVDEEAFVQKDQDFKTTLTKIKAANPDVIFIPAYYEEVGKIVKQARELGITAPLLGTDGWDDNKVVDIAGADSLNNTFYSTHYSDQDKDVQNFIKLFQTANDGKSPNVFAALGYDAGKMLIEAIKQANSSDPQKIRDALENLKDIQVGTGTISMDKNHNPIKSAVIIEMKDGSKVMREKIAPES</sequence>
<keyword evidence="4" id="KW-0029">Amino-acid transport</keyword>
<proteinExistence type="inferred from homology"/>
<comment type="caution">
    <text evidence="7">The sequence shown here is derived from an EMBL/GenBank/DDBJ whole genome shotgun (WGS) entry which is preliminary data.</text>
</comment>
<dbReference type="Proteomes" id="UP000295188">
    <property type="component" value="Unassembled WGS sequence"/>
</dbReference>
<evidence type="ECO:0000313" key="8">
    <source>
        <dbReference type="Proteomes" id="UP000295188"/>
    </source>
</evidence>
<dbReference type="PANTHER" id="PTHR30483:SF6">
    <property type="entry name" value="PERIPLASMIC BINDING PROTEIN OF ABC TRANSPORTER FOR NATURAL AMINO ACIDS"/>
    <property type="match status" value="1"/>
</dbReference>
<keyword evidence="8" id="KW-1185">Reference proteome</keyword>
<dbReference type="InterPro" id="IPR051010">
    <property type="entry name" value="BCAA_transport"/>
</dbReference>
<gene>
    <name evidence="7" type="ORF">EDC37_102161</name>
</gene>
<dbReference type="AlphaFoldDB" id="A0A4R3KDT5"/>
<dbReference type="CDD" id="cd06347">
    <property type="entry name" value="PBP1_ABC_LivK_ligand_binding-like"/>
    <property type="match status" value="1"/>
</dbReference>
<dbReference type="RefSeq" id="WP_132547357.1">
    <property type="nucleotide sequence ID" value="NZ_SMAA01000002.1"/>
</dbReference>
<dbReference type="InterPro" id="IPR028081">
    <property type="entry name" value="Leu-bd"/>
</dbReference>
<dbReference type="SUPFAM" id="SSF53822">
    <property type="entry name" value="Periplasmic binding protein-like I"/>
    <property type="match status" value="1"/>
</dbReference>
<evidence type="ECO:0000256" key="5">
    <source>
        <dbReference type="SAM" id="SignalP"/>
    </source>
</evidence>
<evidence type="ECO:0000256" key="3">
    <source>
        <dbReference type="ARBA" id="ARBA00022729"/>
    </source>
</evidence>
<protein>
    <submittedName>
        <fullName evidence="7">Branched-chain amino acid transport system substrate-binding protein</fullName>
    </submittedName>
</protein>
<evidence type="ECO:0000256" key="2">
    <source>
        <dbReference type="ARBA" id="ARBA00022448"/>
    </source>
</evidence>
<dbReference type="InterPro" id="IPR000709">
    <property type="entry name" value="Leu_Ile_Val-bd"/>
</dbReference>
<evidence type="ECO:0000313" key="7">
    <source>
        <dbReference type="EMBL" id="TCS81456.1"/>
    </source>
</evidence>
<feature type="signal peptide" evidence="5">
    <location>
        <begin position="1"/>
        <end position="25"/>
    </location>
</feature>
<dbReference type="PROSITE" id="PS51257">
    <property type="entry name" value="PROKAR_LIPOPROTEIN"/>
    <property type="match status" value="1"/>
</dbReference>
<evidence type="ECO:0000259" key="6">
    <source>
        <dbReference type="Pfam" id="PF13458"/>
    </source>
</evidence>
<accession>A0A4R3KDT5</accession>
<dbReference type="Gene3D" id="3.40.50.2300">
    <property type="match status" value="2"/>
</dbReference>
<evidence type="ECO:0000256" key="1">
    <source>
        <dbReference type="ARBA" id="ARBA00010062"/>
    </source>
</evidence>
<comment type="similarity">
    <text evidence="1">Belongs to the leucine-binding protein family.</text>
</comment>
<dbReference type="InterPro" id="IPR028082">
    <property type="entry name" value="Peripla_BP_I"/>
</dbReference>
<keyword evidence="3 5" id="KW-0732">Signal</keyword>
<feature type="domain" description="Leucine-binding protein" evidence="6">
    <location>
        <begin position="38"/>
        <end position="381"/>
    </location>
</feature>
<keyword evidence="2" id="KW-0813">Transport</keyword>
<evidence type="ECO:0000256" key="4">
    <source>
        <dbReference type="ARBA" id="ARBA00022970"/>
    </source>
</evidence>
<dbReference type="OrthoDB" id="9783240at2"/>
<reference evidence="7 8" key="1">
    <citation type="submission" date="2019-03" db="EMBL/GenBank/DDBJ databases">
        <title>Genomic Encyclopedia of Type Strains, Phase IV (KMG-IV): sequencing the most valuable type-strain genomes for metagenomic binning, comparative biology and taxonomic classification.</title>
        <authorList>
            <person name="Goeker M."/>
        </authorList>
    </citation>
    <scope>NUCLEOTIDE SEQUENCE [LARGE SCALE GENOMIC DNA]</scope>
    <source>
        <strain evidence="7 8">DSM 20467</strain>
    </source>
</reference>
<dbReference type="PRINTS" id="PR00337">
    <property type="entry name" value="LEUILEVALBP"/>
</dbReference>
<organism evidence="7 8">
    <name type="scientific">Pectinatus cerevisiiphilus</name>
    <dbReference type="NCBI Taxonomy" id="86956"/>
    <lineage>
        <taxon>Bacteria</taxon>
        <taxon>Bacillati</taxon>
        <taxon>Bacillota</taxon>
        <taxon>Negativicutes</taxon>
        <taxon>Selenomonadales</taxon>
        <taxon>Selenomonadaceae</taxon>
        <taxon>Pectinatus</taxon>
    </lineage>
</organism>
<feature type="chain" id="PRO_5038546091" evidence="5">
    <location>
        <begin position="26"/>
        <end position="393"/>
    </location>
</feature>
<name>A0A4R3KDT5_9FIRM</name>
<dbReference type="PANTHER" id="PTHR30483">
    <property type="entry name" value="LEUCINE-SPECIFIC-BINDING PROTEIN"/>
    <property type="match status" value="1"/>
</dbReference>
<dbReference type="Pfam" id="PF13458">
    <property type="entry name" value="Peripla_BP_6"/>
    <property type="match status" value="1"/>
</dbReference>
<dbReference type="EMBL" id="SMAA01000002">
    <property type="protein sequence ID" value="TCS81456.1"/>
    <property type="molecule type" value="Genomic_DNA"/>
</dbReference>
<dbReference type="GO" id="GO:0006865">
    <property type="term" value="P:amino acid transport"/>
    <property type="evidence" value="ECO:0007669"/>
    <property type="project" value="UniProtKB-KW"/>
</dbReference>